<protein>
    <submittedName>
        <fullName evidence="3">DUF6249 domain-containing protein</fullName>
    </submittedName>
</protein>
<accession>A0ABV7A119</accession>
<gene>
    <name evidence="3" type="ORF">ACFOOR_14465</name>
</gene>
<dbReference type="InterPro" id="IPR046216">
    <property type="entry name" value="DUF6249"/>
</dbReference>
<organism evidence="3 4">
    <name type="scientific">Hyphobacterium vulgare</name>
    <dbReference type="NCBI Taxonomy" id="1736751"/>
    <lineage>
        <taxon>Bacteria</taxon>
        <taxon>Pseudomonadati</taxon>
        <taxon>Pseudomonadota</taxon>
        <taxon>Alphaproteobacteria</taxon>
        <taxon>Maricaulales</taxon>
        <taxon>Maricaulaceae</taxon>
        <taxon>Hyphobacterium</taxon>
    </lineage>
</organism>
<dbReference type="RefSeq" id="WP_343163294.1">
    <property type="nucleotide sequence ID" value="NZ_JBHRSV010000028.1"/>
</dbReference>
<feature type="transmembrane region" description="Helical" evidence="1">
    <location>
        <begin position="6"/>
        <end position="25"/>
    </location>
</feature>
<sequence>MDDNWIPIIALLMPVFIVGIVMYFGSRNRSAVLETVRAAAQSGQQLTPDTIRALGLPQRASGRDVRWGIVLLAIAVAFSILGWTINMASDEPEAFQIMLGVASFPGLVGLALIAMGVFMKPKNGSDD</sequence>
<keyword evidence="1" id="KW-1133">Transmembrane helix</keyword>
<dbReference type="EMBL" id="JBHRSV010000028">
    <property type="protein sequence ID" value="MFC2927308.1"/>
    <property type="molecule type" value="Genomic_DNA"/>
</dbReference>
<dbReference type="Pfam" id="PF19762">
    <property type="entry name" value="DUF6249"/>
    <property type="match status" value="1"/>
</dbReference>
<keyword evidence="1" id="KW-0812">Transmembrane</keyword>
<feature type="domain" description="DUF6249" evidence="2">
    <location>
        <begin position="7"/>
        <end position="115"/>
    </location>
</feature>
<evidence type="ECO:0000259" key="2">
    <source>
        <dbReference type="Pfam" id="PF19762"/>
    </source>
</evidence>
<evidence type="ECO:0000313" key="3">
    <source>
        <dbReference type="EMBL" id="MFC2927308.1"/>
    </source>
</evidence>
<comment type="caution">
    <text evidence="3">The sequence shown here is derived from an EMBL/GenBank/DDBJ whole genome shotgun (WGS) entry which is preliminary data.</text>
</comment>
<keyword evidence="1" id="KW-0472">Membrane</keyword>
<dbReference type="Proteomes" id="UP001595379">
    <property type="component" value="Unassembled WGS sequence"/>
</dbReference>
<evidence type="ECO:0000313" key="4">
    <source>
        <dbReference type="Proteomes" id="UP001595379"/>
    </source>
</evidence>
<keyword evidence="4" id="KW-1185">Reference proteome</keyword>
<feature type="transmembrane region" description="Helical" evidence="1">
    <location>
        <begin position="97"/>
        <end position="118"/>
    </location>
</feature>
<reference evidence="4" key="1">
    <citation type="journal article" date="2019" name="Int. J. Syst. Evol. Microbiol.">
        <title>The Global Catalogue of Microorganisms (GCM) 10K type strain sequencing project: providing services to taxonomists for standard genome sequencing and annotation.</title>
        <authorList>
            <consortium name="The Broad Institute Genomics Platform"/>
            <consortium name="The Broad Institute Genome Sequencing Center for Infectious Disease"/>
            <person name="Wu L."/>
            <person name="Ma J."/>
        </authorList>
    </citation>
    <scope>NUCLEOTIDE SEQUENCE [LARGE SCALE GENOMIC DNA]</scope>
    <source>
        <strain evidence="4">KCTC 52487</strain>
    </source>
</reference>
<proteinExistence type="predicted"/>
<feature type="transmembrane region" description="Helical" evidence="1">
    <location>
        <begin position="67"/>
        <end position="85"/>
    </location>
</feature>
<evidence type="ECO:0000256" key="1">
    <source>
        <dbReference type="SAM" id="Phobius"/>
    </source>
</evidence>
<name>A0ABV7A119_9PROT</name>